<dbReference type="EMBL" id="CP019646">
    <property type="protein sequence ID" value="AQQ72133.1"/>
    <property type="molecule type" value="Genomic_DNA"/>
</dbReference>
<dbReference type="Pfam" id="PF01969">
    <property type="entry name" value="Ni_insertion"/>
    <property type="match status" value="1"/>
</dbReference>
<organism evidence="4 5">
    <name type="scientific">Limihaloglobus sulfuriphilus</name>
    <dbReference type="NCBI Taxonomy" id="1851148"/>
    <lineage>
        <taxon>Bacteria</taxon>
        <taxon>Pseudomonadati</taxon>
        <taxon>Planctomycetota</taxon>
        <taxon>Phycisphaerae</taxon>
        <taxon>Sedimentisphaerales</taxon>
        <taxon>Sedimentisphaeraceae</taxon>
        <taxon>Limihaloglobus</taxon>
    </lineage>
</organism>
<dbReference type="HAMAP" id="MF_01074">
    <property type="entry name" value="LarC"/>
    <property type="match status" value="1"/>
</dbReference>
<proteinExistence type="inferred from homology"/>
<dbReference type="STRING" id="1851148.SMSP2_02514"/>
<dbReference type="PANTHER" id="PTHR36566">
    <property type="entry name" value="NICKEL INSERTION PROTEIN-RELATED"/>
    <property type="match status" value="1"/>
</dbReference>
<dbReference type="GO" id="GO:0016151">
    <property type="term" value="F:nickel cation binding"/>
    <property type="evidence" value="ECO:0007669"/>
    <property type="project" value="UniProtKB-UniRule"/>
</dbReference>
<dbReference type="Proteomes" id="UP000188181">
    <property type="component" value="Chromosome"/>
</dbReference>
<comment type="similarity">
    <text evidence="2">Belongs to the LarC family.</text>
</comment>
<evidence type="ECO:0000256" key="1">
    <source>
        <dbReference type="ARBA" id="ARBA00022596"/>
    </source>
</evidence>
<dbReference type="KEGG" id="pbas:SMSP2_02514"/>
<dbReference type="RefSeq" id="WP_146684356.1">
    <property type="nucleotide sequence ID" value="NZ_CP019646.1"/>
</dbReference>
<evidence type="ECO:0000256" key="3">
    <source>
        <dbReference type="SAM" id="MobiDB-lite"/>
    </source>
</evidence>
<dbReference type="GO" id="GO:0016829">
    <property type="term" value="F:lyase activity"/>
    <property type="evidence" value="ECO:0007669"/>
    <property type="project" value="UniProtKB-UniRule"/>
</dbReference>
<protein>
    <recommendedName>
        <fullName evidence="2">Putative nickel insertion protein</fullName>
    </recommendedName>
</protein>
<sequence>MHAHINCFCGAAGDMLNAALIDCGLEVKELETALKSLNLPEYRGIKTEKVIRSGISAVKFTPLFDEPDETHHGHHHKHEHDHEHKHNHDHHGHEHHGHDHHHEHNHSHETHHHHAPHRNLPGITAIIQESELPEKVKKDAVAVFELLAAAEAKVHGKGINEVHFHEVGATDSILDIVGVCFAIYRLGIQTVSAYPINVGGGTVKCAHGIMPVPAPATLNLLEGVPFGSGPVEKELLTPTAAALLRHFVTDFTPMPEITAKKSGYGAGTLEFDNIPNTTLITLGSVGGKSQTPTETVFMLEADIDDAAGEMIGDAAEKLRAAGALDVLTIPVFMKDSRPGTRLSVLAKPQTAQKLEAIIFQSGITLGIRRQSITRSTLPREIKTVETPYGSIDVKTAVHGGLQVFAKPEFKQCVSAAGKHGVPVKIVISAAMENLHKK</sequence>
<keyword evidence="2" id="KW-0456">Lyase</keyword>
<accession>A0A1R7T613</accession>
<dbReference type="Gene3D" id="3.30.70.1380">
    <property type="entry name" value="Transcriptional regulatory protein pf0864 domain like"/>
    <property type="match status" value="1"/>
</dbReference>
<dbReference type="InterPro" id="IPR002822">
    <property type="entry name" value="Ni_insertion"/>
</dbReference>
<name>A0A1R7T613_9BACT</name>
<gene>
    <name evidence="4" type="ORF">SMSP2_02514</name>
</gene>
<keyword evidence="5" id="KW-1185">Reference proteome</keyword>
<feature type="compositionally biased region" description="Basic and acidic residues" evidence="3">
    <location>
        <begin position="96"/>
        <end position="108"/>
    </location>
</feature>
<feature type="region of interest" description="Disordered" evidence="3">
    <location>
        <begin position="65"/>
        <end position="117"/>
    </location>
</feature>
<dbReference type="AlphaFoldDB" id="A0A1R7T613"/>
<keyword evidence="1 2" id="KW-0533">Nickel</keyword>
<evidence type="ECO:0000313" key="4">
    <source>
        <dbReference type="EMBL" id="AQQ72133.1"/>
    </source>
</evidence>
<evidence type="ECO:0000256" key="2">
    <source>
        <dbReference type="HAMAP-Rule" id="MF_01074"/>
    </source>
</evidence>
<dbReference type="NCBIfam" id="TIGR00299">
    <property type="entry name" value="nickel pincer cofactor biosynthesis protein LarC"/>
    <property type="match status" value="1"/>
</dbReference>
<dbReference type="PANTHER" id="PTHR36566:SF1">
    <property type="entry name" value="PYRIDINIUM-3,5-BISTHIOCARBOXYLIC ACID MONONUCLEOTIDE NICKEL INSERTION PROTEIN"/>
    <property type="match status" value="1"/>
</dbReference>
<dbReference type="OrthoDB" id="9765625at2"/>
<reference evidence="5" key="1">
    <citation type="submission" date="2017-02" db="EMBL/GenBank/DDBJ databases">
        <title>Comparative genomics and description of representatives of a novel lineage of planctomycetes thriving in anoxic sediments.</title>
        <authorList>
            <person name="Spring S."/>
            <person name="Bunk B."/>
            <person name="Sproer C."/>
        </authorList>
    </citation>
    <scope>NUCLEOTIDE SEQUENCE [LARGE SCALE GENOMIC DNA]</scope>
    <source>
        <strain evidence="5">SM-Chi-D1</strain>
    </source>
</reference>
<evidence type="ECO:0000313" key="5">
    <source>
        <dbReference type="Proteomes" id="UP000188181"/>
    </source>
</evidence>